<protein>
    <submittedName>
        <fullName evidence="2">Uncharacterized protein</fullName>
    </submittedName>
</protein>
<dbReference type="HOGENOM" id="CLU_2589034_0_0_1"/>
<evidence type="ECO:0000313" key="3">
    <source>
        <dbReference type="Proteomes" id="UP000008144"/>
    </source>
</evidence>
<keyword evidence="3" id="KW-1185">Reference proteome</keyword>
<name>H2XQX4_CIOIN</name>
<evidence type="ECO:0000313" key="2">
    <source>
        <dbReference type="Ensembl" id="ENSCINP00000032058.1"/>
    </source>
</evidence>
<feature type="compositionally biased region" description="Basic residues" evidence="1">
    <location>
        <begin position="1"/>
        <end position="12"/>
    </location>
</feature>
<dbReference type="Ensembl" id="ENSCINT00000035409.1">
    <property type="protein sequence ID" value="ENSCINP00000032058.1"/>
    <property type="gene ID" value="ENSCING00000018192.1"/>
</dbReference>
<sequence>MEKSFKKLHKKLNLSTSGASSKTNSLLQNRPTAKAMGNTGVDSLSEHSSGLMDVSSLEQDGLRESEALNTSTTRIGRSIM</sequence>
<evidence type="ECO:0000256" key="1">
    <source>
        <dbReference type="SAM" id="MobiDB-lite"/>
    </source>
</evidence>
<reference evidence="2" key="3">
    <citation type="submission" date="2025-09" db="UniProtKB">
        <authorList>
            <consortium name="Ensembl"/>
        </authorList>
    </citation>
    <scope>IDENTIFICATION</scope>
</reference>
<reference evidence="2" key="2">
    <citation type="submission" date="2025-08" db="UniProtKB">
        <authorList>
            <consortium name="Ensembl"/>
        </authorList>
    </citation>
    <scope>IDENTIFICATION</scope>
</reference>
<dbReference type="Proteomes" id="UP000008144">
    <property type="component" value="Unassembled WGS sequence"/>
</dbReference>
<feature type="compositionally biased region" description="Polar residues" evidence="1">
    <location>
        <begin position="67"/>
        <end position="80"/>
    </location>
</feature>
<dbReference type="AlphaFoldDB" id="H2XQX4"/>
<dbReference type="InParanoid" id="H2XQX4"/>
<feature type="compositionally biased region" description="Polar residues" evidence="1">
    <location>
        <begin position="13"/>
        <end position="31"/>
    </location>
</feature>
<organism evidence="2 3">
    <name type="scientific">Ciona intestinalis</name>
    <name type="common">Transparent sea squirt</name>
    <name type="synonym">Ascidia intestinalis</name>
    <dbReference type="NCBI Taxonomy" id="7719"/>
    <lineage>
        <taxon>Eukaryota</taxon>
        <taxon>Metazoa</taxon>
        <taxon>Chordata</taxon>
        <taxon>Tunicata</taxon>
        <taxon>Ascidiacea</taxon>
        <taxon>Phlebobranchia</taxon>
        <taxon>Cionidae</taxon>
        <taxon>Ciona</taxon>
    </lineage>
</organism>
<feature type="region of interest" description="Disordered" evidence="1">
    <location>
        <begin position="1"/>
        <end position="80"/>
    </location>
</feature>
<accession>H2XQX4</accession>
<proteinExistence type="predicted"/>
<reference evidence="3" key="1">
    <citation type="journal article" date="2002" name="Science">
        <title>The draft genome of Ciona intestinalis: insights into chordate and vertebrate origins.</title>
        <authorList>
            <person name="Dehal P."/>
            <person name="Satou Y."/>
            <person name="Campbell R.K."/>
            <person name="Chapman J."/>
            <person name="Degnan B."/>
            <person name="De Tomaso A."/>
            <person name="Davidson B."/>
            <person name="Di Gregorio A."/>
            <person name="Gelpke M."/>
            <person name="Goodstein D.M."/>
            <person name="Harafuji N."/>
            <person name="Hastings K.E."/>
            <person name="Ho I."/>
            <person name="Hotta K."/>
            <person name="Huang W."/>
            <person name="Kawashima T."/>
            <person name="Lemaire P."/>
            <person name="Martinez D."/>
            <person name="Meinertzhagen I.A."/>
            <person name="Necula S."/>
            <person name="Nonaka M."/>
            <person name="Putnam N."/>
            <person name="Rash S."/>
            <person name="Saiga H."/>
            <person name="Satake M."/>
            <person name="Terry A."/>
            <person name="Yamada L."/>
            <person name="Wang H.G."/>
            <person name="Awazu S."/>
            <person name="Azumi K."/>
            <person name="Boore J."/>
            <person name="Branno M."/>
            <person name="Chin-Bow S."/>
            <person name="DeSantis R."/>
            <person name="Doyle S."/>
            <person name="Francino P."/>
            <person name="Keys D.N."/>
            <person name="Haga S."/>
            <person name="Hayashi H."/>
            <person name="Hino K."/>
            <person name="Imai K.S."/>
            <person name="Inaba K."/>
            <person name="Kano S."/>
            <person name="Kobayashi K."/>
            <person name="Kobayashi M."/>
            <person name="Lee B.I."/>
            <person name="Makabe K.W."/>
            <person name="Manohar C."/>
            <person name="Matassi G."/>
            <person name="Medina M."/>
            <person name="Mochizuki Y."/>
            <person name="Mount S."/>
            <person name="Morishita T."/>
            <person name="Miura S."/>
            <person name="Nakayama A."/>
            <person name="Nishizaka S."/>
            <person name="Nomoto H."/>
            <person name="Ohta F."/>
            <person name="Oishi K."/>
            <person name="Rigoutsos I."/>
            <person name="Sano M."/>
            <person name="Sasaki A."/>
            <person name="Sasakura Y."/>
            <person name="Shoguchi E."/>
            <person name="Shin-i T."/>
            <person name="Spagnuolo A."/>
            <person name="Stainier D."/>
            <person name="Suzuki M.M."/>
            <person name="Tassy O."/>
            <person name="Takatori N."/>
            <person name="Tokuoka M."/>
            <person name="Yagi K."/>
            <person name="Yoshizaki F."/>
            <person name="Wada S."/>
            <person name="Zhang C."/>
            <person name="Hyatt P.D."/>
            <person name="Larimer F."/>
            <person name="Detter C."/>
            <person name="Doggett N."/>
            <person name="Glavina T."/>
            <person name="Hawkins T."/>
            <person name="Richardson P."/>
            <person name="Lucas S."/>
            <person name="Kohara Y."/>
            <person name="Levine M."/>
            <person name="Satoh N."/>
            <person name="Rokhsar D.S."/>
        </authorList>
    </citation>
    <scope>NUCLEOTIDE SEQUENCE [LARGE SCALE GENOMIC DNA]</scope>
</reference>